<accession>A0ABZ2KKT8</accession>
<reference evidence="3 4" key="1">
    <citation type="submission" date="2021-12" db="EMBL/GenBank/DDBJ databases">
        <title>Discovery of the Pendulisporaceae a myxobacterial family with distinct sporulation behavior and unique specialized metabolism.</title>
        <authorList>
            <person name="Garcia R."/>
            <person name="Popoff A."/>
            <person name="Bader C.D."/>
            <person name="Loehr J."/>
            <person name="Walesch S."/>
            <person name="Walt C."/>
            <person name="Boldt J."/>
            <person name="Bunk B."/>
            <person name="Haeckl F.J.F.P.J."/>
            <person name="Gunesch A.P."/>
            <person name="Birkelbach J."/>
            <person name="Nuebel U."/>
            <person name="Pietschmann T."/>
            <person name="Bach T."/>
            <person name="Mueller R."/>
        </authorList>
    </citation>
    <scope>NUCLEOTIDE SEQUENCE [LARGE SCALE GENOMIC DNA]</scope>
    <source>
        <strain evidence="3 4">MSr12523</strain>
    </source>
</reference>
<dbReference type="EMBL" id="CP089982">
    <property type="protein sequence ID" value="WXA98257.1"/>
    <property type="molecule type" value="Genomic_DNA"/>
</dbReference>
<sequence>MRRTDRFGGVCEVGVATRYRLRFLLQEFDLARGATLIGRSAECHVTIEDPLVSRQHAKIVITGDEAIFEDLGSRNGVKVNGTALKGSVRLKDGDRLRIGTQELVFCEVETGIAPPAKTTGFLRYCAACRLPYPQELAACPACGATEQTDEDTLSGQFGASSKQAAWSVQLLVEVTEKALTLGRTSDAVRMLQRAKVQLEERVASGGAAPADQIEGLVRSAMRVALAAEDPGWASWALHLYDELRLFPSSAVIEAFAEVGRKYPRKLAKPAEALLTALRGRSGAAPQAGASVLAELERLVASLGELADEQGGAEDADPESDTPKPANPNLS</sequence>
<dbReference type="InterPro" id="IPR008984">
    <property type="entry name" value="SMAD_FHA_dom_sf"/>
</dbReference>
<dbReference type="Pfam" id="PF00498">
    <property type="entry name" value="FHA"/>
    <property type="match status" value="1"/>
</dbReference>
<dbReference type="Gene3D" id="2.60.200.20">
    <property type="match status" value="1"/>
</dbReference>
<dbReference type="CDD" id="cd00060">
    <property type="entry name" value="FHA"/>
    <property type="match status" value="1"/>
</dbReference>
<evidence type="ECO:0000313" key="3">
    <source>
        <dbReference type="EMBL" id="WXA98257.1"/>
    </source>
</evidence>
<dbReference type="SUPFAM" id="SSF49879">
    <property type="entry name" value="SMAD/FHA domain"/>
    <property type="match status" value="1"/>
</dbReference>
<dbReference type="PROSITE" id="PS50006">
    <property type="entry name" value="FHA_DOMAIN"/>
    <property type="match status" value="1"/>
</dbReference>
<evidence type="ECO:0000259" key="2">
    <source>
        <dbReference type="PROSITE" id="PS50006"/>
    </source>
</evidence>
<name>A0ABZ2KKT8_9BACT</name>
<evidence type="ECO:0000313" key="4">
    <source>
        <dbReference type="Proteomes" id="UP001379533"/>
    </source>
</evidence>
<evidence type="ECO:0000256" key="1">
    <source>
        <dbReference type="SAM" id="MobiDB-lite"/>
    </source>
</evidence>
<feature type="domain" description="FHA" evidence="2">
    <location>
        <begin position="35"/>
        <end position="84"/>
    </location>
</feature>
<dbReference type="InterPro" id="IPR000253">
    <property type="entry name" value="FHA_dom"/>
</dbReference>
<keyword evidence="4" id="KW-1185">Reference proteome</keyword>
<dbReference type="Proteomes" id="UP001379533">
    <property type="component" value="Chromosome"/>
</dbReference>
<dbReference type="RefSeq" id="WP_394848870.1">
    <property type="nucleotide sequence ID" value="NZ_CP089982.1"/>
</dbReference>
<feature type="region of interest" description="Disordered" evidence="1">
    <location>
        <begin position="303"/>
        <end position="330"/>
    </location>
</feature>
<organism evidence="3 4">
    <name type="scientific">Pendulispora brunnea</name>
    <dbReference type="NCBI Taxonomy" id="2905690"/>
    <lineage>
        <taxon>Bacteria</taxon>
        <taxon>Pseudomonadati</taxon>
        <taxon>Myxococcota</taxon>
        <taxon>Myxococcia</taxon>
        <taxon>Myxococcales</taxon>
        <taxon>Sorangiineae</taxon>
        <taxon>Pendulisporaceae</taxon>
        <taxon>Pendulispora</taxon>
    </lineage>
</organism>
<proteinExistence type="predicted"/>
<feature type="compositionally biased region" description="Acidic residues" evidence="1">
    <location>
        <begin position="305"/>
        <end position="319"/>
    </location>
</feature>
<gene>
    <name evidence="3" type="ORF">LZC95_15620</name>
</gene>
<dbReference type="PANTHER" id="PTHR23308">
    <property type="entry name" value="NUCLEAR INHIBITOR OF PROTEIN PHOSPHATASE-1"/>
    <property type="match status" value="1"/>
</dbReference>
<dbReference type="InterPro" id="IPR050923">
    <property type="entry name" value="Cell_Proc_Reg/RNA_Proc"/>
</dbReference>
<dbReference type="SMART" id="SM00240">
    <property type="entry name" value="FHA"/>
    <property type="match status" value="1"/>
</dbReference>
<protein>
    <submittedName>
        <fullName evidence="3">FHA domain-containing protein</fullName>
    </submittedName>
</protein>